<gene>
    <name evidence="2" type="ORF">CTOB1V02_LOCUS14035</name>
</gene>
<keyword evidence="1" id="KW-0479">Metal-binding</keyword>
<feature type="region of interest" description="UBR4 E3 catalytic module" evidence="1">
    <location>
        <begin position="1"/>
        <end position="156"/>
    </location>
</feature>
<dbReference type="PANTHER" id="PTHR21725:SF1">
    <property type="entry name" value="E3 UBIQUITIN-PROTEIN LIGASE UBR4"/>
    <property type="match status" value="1"/>
</dbReference>
<comment type="similarity">
    <text evidence="1">Belongs to the UBR4 family.</text>
</comment>
<dbReference type="InterPro" id="IPR025704">
    <property type="entry name" value="E3_Ub_ligase_UBR4_C"/>
</dbReference>
<keyword evidence="1" id="KW-0863">Zinc-finger</keyword>
<dbReference type="PANTHER" id="PTHR21725">
    <property type="entry name" value="E3 UBIQUITIN-PROTEIN LIGASE UBR4"/>
    <property type="match status" value="1"/>
</dbReference>
<sequence length="158" mass="18085">VENVYYHATAALTLLPLDQWEQRKTSFLKRFLATAYARARKKDRNVAPHDFSPQMRSALVFFGIIHFIYKVIFKGFVFSEASSTWPQKLAEYIRFNDVALLESCDEALNAIQQRLYPAADLAQLLHQSQVFSTGEPSPWPPTASPSEIMTDVLQEMEI</sequence>
<reference evidence="2" key="1">
    <citation type="submission" date="2020-11" db="EMBL/GenBank/DDBJ databases">
        <authorList>
            <person name="Tran Van P."/>
        </authorList>
    </citation>
    <scope>NUCLEOTIDE SEQUENCE</scope>
</reference>
<protein>
    <submittedName>
        <fullName evidence="2">Uncharacterized protein</fullName>
    </submittedName>
</protein>
<proteinExistence type="inferred from homology"/>
<dbReference type="Pfam" id="PF13764">
    <property type="entry name" value="E3_UbLigase_R4"/>
    <property type="match status" value="1"/>
</dbReference>
<evidence type="ECO:0000313" key="2">
    <source>
        <dbReference type="EMBL" id="CAD7236220.1"/>
    </source>
</evidence>
<accession>A0A7R8ZTD3</accession>
<feature type="non-terminal residue" evidence="2">
    <location>
        <position position="1"/>
    </location>
</feature>
<keyword evidence="1" id="KW-0862">Zinc</keyword>
<dbReference type="AlphaFoldDB" id="A0A7R8ZTD3"/>
<dbReference type="EMBL" id="OB677369">
    <property type="protein sequence ID" value="CAD7236220.1"/>
    <property type="molecule type" value="Genomic_DNA"/>
</dbReference>
<organism evidence="2">
    <name type="scientific">Cyprideis torosa</name>
    <dbReference type="NCBI Taxonomy" id="163714"/>
    <lineage>
        <taxon>Eukaryota</taxon>
        <taxon>Metazoa</taxon>
        <taxon>Ecdysozoa</taxon>
        <taxon>Arthropoda</taxon>
        <taxon>Crustacea</taxon>
        <taxon>Oligostraca</taxon>
        <taxon>Ostracoda</taxon>
        <taxon>Podocopa</taxon>
        <taxon>Podocopida</taxon>
        <taxon>Cytherocopina</taxon>
        <taxon>Cytheroidea</taxon>
        <taxon>Cytherideidae</taxon>
        <taxon>Cyprideis</taxon>
    </lineage>
</organism>
<evidence type="ECO:0000256" key="1">
    <source>
        <dbReference type="PROSITE-ProRule" id="PRU01388"/>
    </source>
</evidence>
<dbReference type="InterPro" id="IPR045189">
    <property type="entry name" value="UBR4-like"/>
</dbReference>
<dbReference type="PROSITE" id="PS52043">
    <property type="entry name" value="UBR4_E3"/>
    <property type="match status" value="1"/>
</dbReference>
<dbReference type="GO" id="GO:0008270">
    <property type="term" value="F:zinc ion binding"/>
    <property type="evidence" value="ECO:0007669"/>
    <property type="project" value="UniProtKB-KW"/>
</dbReference>
<name>A0A7R8ZTD3_9CRUS</name>